<evidence type="ECO:0000256" key="7">
    <source>
        <dbReference type="ARBA" id="ARBA00023180"/>
    </source>
</evidence>
<dbReference type="Gene3D" id="1.20.1250.20">
    <property type="entry name" value="MFS general substrate transporter like domains"/>
    <property type="match status" value="1"/>
</dbReference>
<sequence>MHQQLNEANKQDPMVSEKGQAEAPDPGPIPSKPEYPEGGREAWLVVLGGWFGLFCTFGLVTCVGVFLEHYQAGPLAEYSTSSSSWITSLQVFFQVGGSAIWGLVYDSYGPRWLLFIGTPVYVFGLMMLSLSTQFYQILLSQAIVSSLGSGAIFTASLTSATSYFHKKRGTVFGIINSGSSAGGVVLPIMLSRLFKTIGFAWTMRVVGFMFLALCAISCVLIKSRLPPKPRPFAVSDYKRCCKEPVMLLTMFGGFLFFWGMFLPLSYIIIQAKASGVSEGLVPYLLPIVNGISLIGRLTAGAFADKIGQFNCMLIITSFTGILTLVLWIPGSSNTAAIVAYAVAFGFGSGGYVSIFPGCVAQISPMEEIGMRIGLASLVNAFGALTGSPLGGALISDGDSFLGLQLFCGCTMIASVFVYGAARYVQIGLRWGKI</sequence>
<dbReference type="EMBL" id="JAPDHF010000001">
    <property type="protein sequence ID" value="KAJ4024601.1"/>
    <property type="molecule type" value="Genomic_DNA"/>
</dbReference>
<keyword evidence="12" id="KW-1185">Reference proteome</keyword>
<evidence type="ECO:0000256" key="3">
    <source>
        <dbReference type="ARBA" id="ARBA00022448"/>
    </source>
</evidence>
<dbReference type="PROSITE" id="PS50850">
    <property type="entry name" value="MFS"/>
    <property type="match status" value="1"/>
</dbReference>
<accession>A0A9W8Q3G0</accession>
<feature type="transmembrane region" description="Helical" evidence="9">
    <location>
        <begin position="169"/>
        <end position="189"/>
    </location>
</feature>
<dbReference type="GO" id="GO:0016020">
    <property type="term" value="C:membrane"/>
    <property type="evidence" value="ECO:0007669"/>
    <property type="project" value="UniProtKB-SubCell"/>
</dbReference>
<dbReference type="Proteomes" id="UP001152130">
    <property type="component" value="Unassembled WGS sequence"/>
</dbReference>
<feature type="domain" description="Major facilitator superfamily (MFS) profile" evidence="10">
    <location>
        <begin position="41"/>
        <end position="425"/>
    </location>
</feature>
<evidence type="ECO:0000256" key="9">
    <source>
        <dbReference type="SAM" id="Phobius"/>
    </source>
</evidence>
<feature type="transmembrane region" description="Helical" evidence="9">
    <location>
        <begin position="201"/>
        <end position="221"/>
    </location>
</feature>
<proteinExistence type="inferred from homology"/>
<evidence type="ECO:0000313" key="11">
    <source>
        <dbReference type="EMBL" id="KAJ4024601.1"/>
    </source>
</evidence>
<evidence type="ECO:0000256" key="5">
    <source>
        <dbReference type="ARBA" id="ARBA00022989"/>
    </source>
</evidence>
<feature type="transmembrane region" description="Helical" evidence="9">
    <location>
        <begin position="137"/>
        <end position="157"/>
    </location>
</feature>
<comment type="subcellular location">
    <subcellularLocation>
        <location evidence="1">Membrane</location>
        <topology evidence="1">Multi-pass membrane protein</topology>
    </subcellularLocation>
</comment>
<evidence type="ECO:0000256" key="2">
    <source>
        <dbReference type="ARBA" id="ARBA00006727"/>
    </source>
</evidence>
<dbReference type="GO" id="GO:0022857">
    <property type="term" value="F:transmembrane transporter activity"/>
    <property type="evidence" value="ECO:0007669"/>
    <property type="project" value="InterPro"/>
</dbReference>
<evidence type="ECO:0000256" key="4">
    <source>
        <dbReference type="ARBA" id="ARBA00022692"/>
    </source>
</evidence>
<dbReference type="InterPro" id="IPR020846">
    <property type="entry name" value="MFS_dom"/>
</dbReference>
<dbReference type="Pfam" id="PF07690">
    <property type="entry name" value="MFS_1"/>
    <property type="match status" value="1"/>
</dbReference>
<feature type="transmembrane region" description="Helical" evidence="9">
    <location>
        <begin position="245"/>
        <end position="268"/>
    </location>
</feature>
<comment type="caution">
    <text evidence="11">The sequence shown here is derived from an EMBL/GenBank/DDBJ whole genome shotgun (WGS) entry which is preliminary data.</text>
</comment>
<reference evidence="11" key="1">
    <citation type="submission" date="2022-10" db="EMBL/GenBank/DDBJ databases">
        <title>Fusarium specimens isolated from Avocado Roots.</title>
        <authorList>
            <person name="Stajich J."/>
            <person name="Roper C."/>
            <person name="Heimlech-Rivalta G."/>
        </authorList>
    </citation>
    <scope>NUCLEOTIDE SEQUENCE</scope>
    <source>
        <strain evidence="11">CF00143</strain>
    </source>
</reference>
<name>A0A9W8Q3G0_9HYPO</name>
<keyword evidence="5 9" id="KW-1133">Transmembrane helix</keyword>
<evidence type="ECO:0000256" key="1">
    <source>
        <dbReference type="ARBA" id="ARBA00004141"/>
    </source>
</evidence>
<dbReference type="SUPFAM" id="SSF103473">
    <property type="entry name" value="MFS general substrate transporter"/>
    <property type="match status" value="1"/>
</dbReference>
<keyword evidence="7" id="KW-0325">Glycoprotein</keyword>
<dbReference type="AlphaFoldDB" id="A0A9W8Q3G0"/>
<keyword evidence="4 9" id="KW-0812">Transmembrane</keyword>
<feature type="region of interest" description="Disordered" evidence="8">
    <location>
        <begin position="1"/>
        <end position="33"/>
    </location>
</feature>
<feature type="transmembrane region" description="Helical" evidence="9">
    <location>
        <begin position="280"/>
        <end position="299"/>
    </location>
</feature>
<evidence type="ECO:0000313" key="12">
    <source>
        <dbReference type="Proteomes" id="UP001152130"/>
    </source>
</evidence>
<feature type="transmembrane region" description="Helical" evidence="9">
    <location>
        <begin position="400"/>
        <end position="421"/>
    </location>
</feature>
<evidence type="ECO:0000259" key="10">
    <source>
        <dbReference type="PROSITE" id="PS50850"/>
    </source>
</evidence>
<evidence type="ECO:0000256" key="6">
    <source>
        <dbReference type="ARBA" id="ARBA00023136"/>
    </source>
</evidence>
<feature type="transmembrane region" description="Helical" evidence="9">
    <location>
        <begin position="87"/>
        <end position="105"/>
    </location>
</feature>
<evidence type="ECO:0000256" key="8">
    <source>
        <dbReference type="SAM" id="MobiDB-lite"/>
    </source>
</evidence>
<feature type="transmembrane region" description="Helical" evidence="9">
    <location>
        <begin position="112"/>
        <end position="131"/>
    </location>
</feature>
<dbReference type="InterPro" id="IPR011701">
    <property type="entry name" value="MFS"/>
</dbReference>
<organism evidence="11 12">
    <name type="scientific">Fusarium irregulare</name>
    <dbReference type="NCBI Taxonomy" id="2494466"/>
    <lineage>
        <taxon>Eukaryota</taxon>
        <taxon>Fungi</taxon>
        <taxon>Dikarya</taxon>
        <taxon>Ascomycota</taxon>
        <taxon>Pezizomycotina</taxon>
        <taxon>Sordariomycetes</taxon>
        <taxon>Hypocreomycetidae</taxon>
        <taxon>Hypocreales</taxon>
        <taxon>Nectriaceae</taxon>
        <taxon>Fusarium</taxon>
        <taxon>Fusarium incarnatum-equiseti species complex</taxon>
    </lineage>
</organism>
<feature type="transmembrane region" description="Helical" evidence="9">
    <location>
        <begin position="42"/>
        <end position="67"/>
    </location>
</feature>
<dbReference type="PANTHER" id="PTHR11360">
    <property type="entry name" value="MONOCARBOXYLATE TRANSPORTER"/>
    <property type="match status" value="1"/>
</dbReference>
<dbReference type="OrthoDB" id="5667at2759"/>
<protein>
    <recommendedName>
        <fullName evidence="10">Major facilitator superfamily (MFS) profile domain-containing protein</fullName>
    </recommendedName>
</protein>
<dbReference type="InterPro" id="IPR036259">
    <property type="entry name" value="MFS_trans_sf"/>
</dbReference>
<gene>
    <name evidence="11" type="ORF">NW766_000840</name>
</gene>
<keyword evidence="3" id="KW-0813">Transport</keyword>
<dbReference type="InterPro" id="IPR050327">
    <property type="entry name" value="Proton-linked_MCT"/>
</dbReference>
<feature type="transmembrane region" description="Helical" evidence="9">
    <location>
        <begin position="335"/>
        <end position="360"/>
    </location>
</feature>
<comment type="similarity">
    <text evidence="2">Belongs to the major facilitator superfamily. Monocarboxylate porter (TC 2.A.1.13) family.</text>
</comment>
<keyword evidence="6 9" id="KW-0472">Membrane</keyword>
<feature type="transmembrane region" description="Helical" evidence="9">
    <location>
        <begin position="372"/>
        <end position="394"/>
    </location>
</feature>
<dbReference type="PANTHER" id="PTHR11360:SF224">
    <property type="entry name" value="MAJOR FACILITATOR SUPERFAMILY (MFS) PROFILE DOMAIN-CONTAINING PROTEIN-RELATED"/>
    <property type="match status" value="1"/>
</dbReference>
<feature type="transmembrane region" description="Helical" evidence="9">
    <location>
        <begin position="311"/>
        <end position="329"/>
    </location>
</feature>